<proteinExistence type="inferred from homology"/>
<gene>
    <name evidence="2" type="ORF">BINO364_LOCUS5361</name>
</gene>
<dbReference type="AlphaFoldDB" id="A0A8J9UF72"/>
<sequence>MRIKGFFLLVKKHLESYQLENTEVVVDGQNIYYQLYEKSGLPFVLGSECDKFANYVRDYLSVFKESNLKCHFIVKGGHGSEKHLNNHFKLMNRLHGKQYVLGENYGNAIIQPCLAKDVYLQVLEEMGFDYTISHATDVIKDCFDLAQRLSCPVISFNIQYCFSSAPYVPLKQGTALKFEQGIFKRQNFLQHYRISKEKMILFILLTDSHIFKEDYFLHFFKARKIPYAYVGRYKGLLMWLSYRSEAAALQEVFKYISESDRKTFLDNKNELEIKFLKCTNEESLTLLYFTNRNSLKFDIQDPHWFEKGIALKYIAIPYVNLYFWGLIVASRLVEDYDQENSILLSKDVIKYAYDLLHNFNGKNIYIKYREDNESEELSVIYTQSVRKPDYVAQRSVFENGWENIDSRGLFEHFFLETYRSFNFAALESAPVDVRLLLITLVYFKRNKEDDVSCEIYSIILSYILLGVVSEKLSRKLSDSSDNIDIISRPLLVSTTRKDLVITQDCIAAKRTLEKYCSVSNDELIDIFNRTKIHPLFQFKWCLLEINNLNRLCGSPYTSTVYSKTYNGTFVYKILCKIKGENAMQTITDLLSPAPSVLAFTLGIIEMYEKLLYEY</sequence>
<comment type="similarity">
    <text evidence="1">Belongs to the asteroid family.</text>
</comment>
<protein>
    <submittedName>
        <fullName evidence="2">Uncharacterized protein</fullName>
    </submittedName>
</protein>
<dbReference type="SUPFAM" id="SSF88723">
    <property type="entry name" value="PIN domain-like"/>
    <property type="match status" value="1"/>
</dbReference>
<organism evidence="2 3">
    <name type="scientific">Brenthis ino</name>
    <name type="common">lesser marbled fritillary</name>
    <dbReference type="NCBI Taxonomy" id="405034"/>
    <lineage>
        <taxon>Eukaryota</taxon>
        <taxon>Metazoa</taxon>
        <taxon>Ecdysozoa</taxon>
        <taxon>Arthropoda</taxon>
        <taxon>Hexapoda</taxon>
        <taxon>Insecta</taxon>
        <taxon>Pterygota</taxon>
        <taxon>Neoptera</taxon>
        <taxon>Endopterygota</taxon>
        <taxon>Lepidoptera</taxon>
        <taxon>Glossata</taxon>
        <taxon>Ditrysia</taxon>
        <taxon>Papilionoidea</taxon>
        <taxon>Nymphalidae</taxon>
        <taxon>Heliconiinae</taxon>
        <taxon>Argynnini</taxon>
        <taxon>Brenthis</taxon>
    </lineage>
</organism>
<dbReference type="OrthoDB" id="25987at2759"/>
<dbReference type="EMBL" id="OV170233">
    <property type="protein sequence ID" value="CAH0718957.1"/>
    <property type="molecule type" value="Genomic_DNA"/>
</dbReference>
<keyword evidence="3" id="KW-1185">Reference proteome</keyword>
<evidence type="ECO:0000256" key="1">
    <source>
        <dbReference type="ARBA" id="ARBA00007398"/>
    </source>
</evidence>
<accession>A0A8J9UF72</accession>
<dbReference type="InterPro" id="IPR026832">
    <property type="entry name" value="Asteroid"/>
</dbReference>
<evidence type="ECO:0000313" key="3">
    <source>
        <dbReference type="Proteomes" id="UP000838878"/>
    </source>
</evidence>
<dbReference type="PANTHER" id="PTHR15665">
    <property type="entry name" value="ASTEROID PROTEIN"/>
    <property type="match status" value="1"/>
</dbReference>
<dbReference type="Proteomes" id="UP000838878">
    <property type="component" value="Chromosome 13"/>
</dbReference>
<feature type="non-terminal residue" evidence="2">
    <location>
        <position position="614"/>
    </location>
</feature>
<name>A0A8J9UF72_9NEOP</name>
<dbReference type="PANTHER" id="PTHR15665:SF1">
    <property type="entry name" value="PROTEIN ASTEROID HOMOLOG 1"/>
    <property type="match status" value="1"/>
</dbReference>
<reference evidence="2" key="1">
    <citation type="submission" date="2021-12" db="EMBL/GenBank/DDBJ databases">
        <authorList>
            <person name="Martin H S."/>
        </authorList>
    </citation>
    <scope>NUCLEOTIDE SEQUENCE</scope>
</reference>
<dbReference type="InterPro" id="IPR029060">
    <property type="entry name" value="PIN-like_dom_sf"/>
</dbReference>
<evidence type="ECO:0000313" key="2">
    <source>
        <dbReference type="EMBL" id="CAH0718957.1"/>
    </source>
</evidence>